<sequence length="93" mass="9706">MTLPARLVAQVRTKAKAATAYPSALGPVSRQAALRPSSLAASLSSRPAGDAVVSASLFSSLALPLATARCLPRMAGVQLQRNYSTRPTEAEFH</sequence>
<comment type="caution">
    <text evidence="1">The sequence shown here is derived from an EMBL/GenBank/DDBJ whole genome shotgun (WGS) entry which is preliminary data.</text>
</comment>
<feature type="non-terminal residue" evidence="1">
    <location>
        <position position="93"/>
    </location>
</feature>
<gene>
    <name evidence="1" type="ORF">BGW38_003432</name>
</gene>
<protein>
    <submittedName>
        <fullName evidence="1">Uncharacterized protein</fullName>
    </submittedName>
</protein>
<accession>A0A9P6FQM4</accession>
<reference evidence="1" key="1">
    <citation type="journal article" date="2020" name="Fungal Divers.">
        <title>Resolving the Mortierellaceae phylogeny through synthesis of multi-gene phylogenetics and phylogenomics.</title>
        <authorList>
            <person name="Vandepol N."/>
            <person name="Liber J."/>
            <person name="Desiro A."/>
            <person name="Na H."/>
            <person name="Kennedy M."/>
            <person name="Barry K."/>
            <person name="Grigoriev I.V."/>
            <person name="Miller A.N."/>
            <person name="O'Donnell K."/>
            <person name="Stajich J.E."/>
            <person name="Bonito G."/>
        </authorList>
    </citation>
    <scope>NUCLEOTIDE SEQUENCE</scope>
    <source>
        <strain evidence="1">KOD1015</strain>
    </source>
</reference>
<name>A0A9P6FQM4_9FUNG</name>
<organism evidence="1 2">
    <name type="scientific">Lunasporangiospora selenospora</name>
    <dbReference type="NCBI Taxonomy" id="979761"/>
    <lineage>
        <taxon>Eukaryota</taxon>
        <taxon>Fungi</taxon>
        <taxon>Fungi incertae sedis</taxon>
        <taxon>Mucoromycota</taxon>
        <taxon>Mortierellomycotina</taxon>
        <taxon>Mortierellomycetes</taxon>
        <taxon>Mortierellales</taxon>
        <taxon>Mortierellaceae</taxon>
        <taxon>Lunasporangiospora</taxon>
    </lineage>
</organism>
<evidence type="ECO:0000313" key="2">
    <source>
        <dbReference type="Proteomes" id="UP000780801"/>
    </source>
</evidence>
<evidence type="ECO:0000313" key="1">
    <source>
        <dbReference type="EMBL" id="KAF9580068.1"/>
    </source>
</evidence>
<dbReference type="AlphaFoldDB" id="A0A9P6FQM4"/>
<keyword evidence="2" id="KW-1185">Reference proteome</keyword>
<dbReference type="Proteomes" id="UP000780801">
    <property type="component" value="Unassembled WGS sequence"/>
</dbReference>
<dbReference type="EMBL" id="JAABOA010002302">
    <property type="protein sequence ID" value="KAF9580068.1"/>
    <property type="molecule type" value="Genomic_DNA"/>
</dbReference>
<proteinExistence type="predicted"/>